<keyword evidence="2" id="KW-1185">Reference proteome</keyword>
<sequence>MSLFRYNLLWTKLGTSRLSTQEERPALLELGAWDSHAAWGPAEWWPPGRWGKGAGHAAGTHSTHSLVTALAPLTAPWCLLSTTGRHKTRIALNYIQWLGGRSDSMWENVLDSMWENPWFPGPADTARMSDECMR</sequence>
<organism evidence="1 2">
    <name type="scientific">Elysia crispata</name>
    <name type="common">lettuce slug</name>
    <dbReference type="NCBI Taxonomy" id="231223"/>
    <lineage>
        <taxon>Eukaryota</taxon>
        <taxon>Metazoa</taxon>
        <taxon>Spiralia</taxon>
        <taxon>Lophotrochozoa</taxon>
        <taxon>Mollusca</taxon>
        <taxon>Gastropoda</taxon>
        <taxon>Heterobranchia</taxon>
        <taxon>Euthyneura</taxon>
        <taxon>Panpulmonata</taxon>
        <taxon>Sacoglossa</taxon>
        <taxon>Placobranchoidea</taxon>
        <taxon>Plakobranchidae</taxon>
        <taxon>Elysia</taxon>
    </lineage>
</organism>
<accession>A0AAE1A1Q0</accession>
<protein>
    <submittedName>
        <fullName evidence="1">Uncharacterized protein</fullName>
    </submittedName>
</protein>
<name>A0AAE1A1Q0_9GAST</name>
<evidence type="ECO:0000313" key="2">
    <source>
        <dbReference type="Proteomes" id="UP001283361"/>
    </source>
</evidence>
<proteinExistence type="predicted"/>
<evidence type="ECO:0000313" key="1">
    <source>
        <dbReference type="EMBL" id="KAK3779600.1"/>
    </source>
</evidence>
<dbReference type="AlphaFoldDB" id="A0AAE1A1Q0"/>
<dbReference type="Proteomes" id="UP001283361">
    <property type="component" value="Unassembled WGS sequence"/>
</dbReference>
<gene>
    <name evidence="1" type="ORF">RRG08_045345</name>
</gene>
<dbReference type="EMBL" id="JAWDGP010002824">
    <property type="protein sequence ID" value="KAK3779600.1"/>
    <property type="molecule type" value="Genomic_DNA"/>
</dbReference>
<reference evidence="1" key="1">
    <citation type="journal article" date="2023" name="G3 (Bethesda)">
        <title>A reference genome for the long-term kleptoplast-retaining sea slug Elysia crispata morphotype clarki.</title>
        <authorList>
            <person name="Eastman K.E."/>
            <person name="Pendleton A.L."/>
            <person name="Shaikh M.A."/>
            <person name="Suttiyut T."/>
            <person name="Ogas R."/>
            <person name="Tomko P."/>
            <person name="Gavelis G."/>
            <person name="Widhalm J.R."/>
            <person name="Wisecaver J.H."/>
        </authorList>
    </citation>
    <scope>NUCLEOTIDE SEQUENCE</scope>
    <source>
        <strain evidence="1">ECLA1</strain>
    </source>
</reference>
<comment type="caution">
    <text evidence="1">The sequence shown here is derived from an EMBL/GenBank/DDBJ whole genome shotgun (WGS) entry which is preliminary data.</text>
</comment>